<dbReference type="PRINTS" id="PR00032">
    <property type="entry name" value="HTHARAC"/>
</dbReference>
<feature type="domain" description="HTH araC/xylS-type" evidence="5">
    <location>
        <begin position="199"/>
        <end position="278"/>
    </location>
</feature>
<protein>
    <recommendedName>
        <fullName evidence="5">HTH araC/xylS-type domain-containing protein</fullName>
    </recommendedName>
</protein>
<dbReference type="InterPro" id="IPR009057">
    <property type="entry name" value="Homeodomain-like_sf"/>
</dbReference>
<dbReference type="PANTHER" id="PTHR43280:SF34">
    <property type="entry name" value="ARAC-FAMILY TRANSCRIPTIONAL REGULATOR"/>
    <property type="match status" value="1"/>
</dbReference>
<dbReference type="Pfam" id="PF12833">
    <property type="entry name" value="HTH_18"/>
    <property type="match status" value="1"/>
</dbReference>
<name>A0A6N6JBL6_9RHOB</name>
<reference evidence="6 7" key="1">
    <citation type="submission" date="2019-12" db="EMBL/GenBank/DDBJ databases">
        <title>Litoreibacter badius sp. nov., a novel bacteriochlorophyll a-containing bacterium in the genus Litoreibacter.</title>
        <authorList>
            <person name="Kanamuro M."/>
            <person name="Takabe Y."/>
            <person name="Mori K."/>
            <person name="Takaichi S."/>
            <person name="Hanada S."/>
        </authorList>
    </citation>
    <scope>NUCLEOTIDE SEQUENCE [LARGE SCALE GENOMIC DNA]</scope>
    <source>
        <strain evidence="6 7">K6</strain>
    </source>
</reference>
<gene>
    <name evidence="6" type="ORF">KIN_04610</name>
</gene>
<dbReference type="Gene3D" id="2.60.120.10">
    <property type="entry name" value="Jelly Rolls"/>
    <property type="match status" value="1"/>
</dbReference>
<dbReference type="GO" id="GO:0003700">
    <property type="term" value="F:DNA-binding transcription factor activity"/>
    <property type="evidence" value="ECO:0007669"/>
    <property type="project" value="InterPro"/>
</dbReference>
<dbReference type="SUPFAM" id="SSF51215">
    <property type="entry name" value="Regulatory protein AraC"/>
    <property type="match status" value="1"/>
</dbReference>
<dbReference type="Proteomes" id="UP000436822">
    <property type="component" value="Unassembled WGS sequence"/>
</dbReference>
<comment type="caution">
    <text evidence="6">The sequence shown here is derived from an EMBL/GenBank/DDBJ whole genome shotgun (WGS) entry which is preliminary data.</text>
</comment>
<evidence type="ECO:0000259" key="5">
    <source>
        <dbReference type="PROSITE" id="PS01124"/>
    </source>
</evidence>
<keyword evidence="2" id="KW-0238">DNA-binding</keyword>
<dbReference type="GO" id="GO:0043565">
    <property type="term" value="F:sequence-specific DNA binding"/>
    <property type="evidence" value="ECO:0007669"/>
    <property type="project" value="InterPro"/>
</dbReference>
<evidence type="ECO:0000313" key="6">
    <source>
        <dbReference type="EMBL" id="GFE63387.1"/>
    </source>
</evidence>
<evidence type="ECO:0000256" key="2">
    <source>
        <dbReference type="ARBA" id="ARBA00023125"/>
    </source>
</evidence>
<keyword evidence="7" id="KW-1185">Reference proteome</keyword>
<keyword evidence="3" id="KW-0010">Activator</keyword>
<dbReference type="InterPro" id="IPR018060">
    <property type="entry name" value="HTH_AraC"/>
</dbReference>
<dbReference type="InterPro" id="IPR003313">
    <property type="entry name" value="AraC-bd"/>
</dbReference>
<proteinExistence type="predicted"/>
<dbReference type="InterPro" id="IPR014710">
    <property type="entry name" value="RmlC-like_jellyroll"/>
</dbReference>
<dbReference type="InterPro" id="IPR020449">
    <property type="entry name" value="Tscrpt_reg_AraC-type_HTH"/>
</dbReference>
<dbReference type="AlphaFoldDB" id="A0A6N6JBL6"/>
<dbReference type="InterPro" id="IPR037923">
    <property type="entry name" value="HTH-like"/>
</dbReference>
<dbReference type="PANTHER" id="PTHR43280">
    <property type="entry name" value="ARAC-FAMILY TRANSCRIPTIONAL REGULATOR"/>
    <property type="match status" value="1"/>
</dbReference>
<keyword evidence="1" id="KW-0805">Transcription regulation</keyword>
<dbReference type="EMBL" id="BLJE01000001">
    <property type="protein sequence ID" value="GFE63387.1"/>
    <property type="molecule type" value="Genomic_DNA"/>
</dbReference>
<dbReference type="OrthoDB" id="252470at2"/>
<dbReference type="SMART" id="SM00342">
    <property type="entry name" value="HTH_ARAC"/>
    <property type="match status" value="1"/>
</dbReference>
<sequence>MHYIDMMPNRTLKASDYLRGQEAFHLARCPLSQARPALTHDHDFYEIFWVEAGSAEHMVNGQTSRLASGTAVFIRPADTHALWRRRHPATVLNLMFRAETLDALRQRYHGQFAAPFFWTKTAQPETHQFDPAQQTDMFRDLARLFDGPRTLARLDGFLLRLMASESVKSDDTPDLPPWLRTALTQVDNPAHLRRGARGLSDAAGRSHEHVCRVVKDRLGKTASEVMNERRMAFAARALLTTDCPIAEIAELCGLENKSYFYRLFRAQHGMTPRAYRTRNTRDPVNPTR</sequence>
<dbReference type="Pfam" id="PF02311">
    <property type="entry name" value="AraC_binding"/>
    <property type="match status" value="1"/>
</dbReference>
<evidence type="ECO:0000313" key="7">
    <source>
        <dbReference type="Proteomes" id="UP000436822"/>
    </source>
</evidence>
<dbReference type="PROSITE" id="PS01124">
    <property type="entry name" value="HTH_ARAC_FAMILY_2"/>
    <property type="match status" value="1"/>
</dbReference>
<accession>A0A6N6JBL6</accession>
<evidence type="ECO:0000256" key="1">
    <source>
        <dbReference type="ARBA" id="ARBA00023015"/>
    </source>
</evidence>
<dbReference type="SUPFAM" id="SSF46689">
    <property type="entry name" value="Homeodomain-like"/>
    <property type="match status" value="1"/>
</dbReference>
<organism evidence="6 7">
    <name type="scientific">Litoreibacter roseus</name>
    <dbReference type="NCBI Taxonomy" id="2601869"/>
    <lineage>
        <taxon>Bacteria</taxon>
        <taxon>Pseudomonadati</taxon>
        <taxon>Pseudomonadota</taxon>
        <taxon>Alphaproteobacteria</taxon>
        <taxon>Rhodobacterales</taxon>
        <taxon>Roseobacteraceae</taxon>
        <taxon>Litoreibacter</taxon>
    </lineage>
</organism>
<evidence type="ECO:0000256" key="3">
    <source>
        <dbReference type="ARBA" id="ARBA00023159"/>
    </source>
</evidence>
<keyword evidence="4" id="KW-0804">Transcription</keyword>
<evidence type="ECO:0000256" key="4">
    <source>
        <dbReference type="ARBA" id="ARBA00023163"/>
    </source>
</evidence>
<dbReference type="InterPro" id="IPR018062">
    <property type="entry name" value="HTH_AraC-typ_CS"/>
</dbReference>
<dbReference type="RefSeq" id="WP_159804326.1">
    <property type="nucleotide sequence ID" value="NZ_BLJE01000001.1"/>
</dbReference>
<dbReference type="Gene3D" id="1.10.10.60">
    <property type="entry name" value="Homeodomain-like"/>
    <property type="match status" value="1"/>
</dbReference>
<dbReference type="PROSITE" id="PS00041">
    <property type="entry name" value="HTH_ARAC_FAMILY_1"/>
    <property type="match status" value="1"/>
</dbReference>